<keyword evidence="3" id="KW-1185">Reference proteome</keyword>
<feature type="compositionally biased region" description="Basic and acidic residues" evidence="1">
    <location>
        <begin position="74"/>
        <end position="91"/>
    </location>
</feature>
<feature type="non-terminal residue" evidence="2">
    <location>
        <position position="172"/>
    </location>
</feature>
<dbReference type="Proteomes" id="UP000271087">
    <property type="component" value="Unassembled WGS sequence"/>
</dbReference>
<feature type="non-terminal residue" evidence="2">
    <location>
        <position position="1"/>
    </location>
</feature>
<dbReference type="OrthoDB" id="10605683at2759"/>
<accession>A0A3P7L296</accession>
<feature type="region of interest" description="Disordered" evidence="1">
    <location>
        <begin position="1"/>
        <end position="38"/>
    </location>
</feature>
<proteinExistence type="predicted"/>
<dbReference type="EMBL" id="UYRW01011715">
    <property type="protein sequence ID" value="VDM99840.1"/>
    <property type="molecule type" value="Genomic_DNA"/>
</dbReference>
<feature type="compositionally biased region" description="Basic and acidic residues" evidence="1">
    <location>
        <begin position="27"/>
        <end position="38"/>
    </location>
</feature>
<feature type="region of interest" description="Disordered" evidence="1">
    <location>
        <begin position="68"/>
        <end position="145"/>
    </location>
</feature>
<feature type="compositionally biased region" description="Basic and acidic residues" evidence="1">
    <location>
        <begin position="128"/>
        <end position="145"/>
    </location>
</feature>
<dbReference type="AlphaFoldDB" id="A0A3P7L296"/>
<organism evidence="2 3">
    <name type="scientific">Onchocerca ochengi</name>
    <name type="common">Filarial nematode worm</name>
    <dbReference type="NCBI Taxonomy" id="42157"/>
    <lineage>
        <taxon>Eukaryota</taxon>
        <taxon>Metazoa</taxon>
        <taxon>Ecdysozoa</taxon>
        <taxon>Nematoda</taxon>
        <taxon>Chromadorea</taxon>
        <taxon>Rhabditida</taxon>
        <taxon>Spirurina</taxon>
        <taxon>Spiruromorpha</taxon>
        <taxon>Filarioidea</taxon>
        <taxon>Onchocercidae</taxon>
        <taxon>Onchocerca</taxon>
    </lineage>
</organism>
<sequence>FEYFENLNSLQKYKRSSSAGTAAKNDANNKERARSLDRSRPFSLCEKVVEEHEPYELQCAIDPMQDKMHRRAQSMKEHANRSTLRQMDRNLDLNSSKTKIPRRKERITDRKTDDKRYLSTASMSNSAKNEEHYDDSHLKSFERQKTHTIIAPMQNQMALPNIDKTPPLTSEK</sequence>
<name>A0A3P7L296_ONCOC</name>
<reference evidence="2 3" key="1">
    <citation type="submission" date="2018-08" db="EMBL/GenBank/DDBJ databases">
        <authorList>
            <person name="Laetsch R D."/>
            <person name="Stevens L."/>
            <person name="Kumar S."/>
            <person name="Blaxter L. M."/>
        </authorList>
    </citation>
    <scope>NUCLEOTIDE SEQUENCE [LARGE SCALE GENOMIC DNA]</scope>
</reference>
<gene>
    <name evidence="2" type="ORF">NOO_LOCUS12718</name>
</gene>
<feature type="compositionally biased region" description="Polar residues" evidence="1">
    <location>
        <begin position="1"/>
        <end position="20"/>
    </location>
</feature>
<evidence type="ECO:0000313" key="3">
    <source>
        <dbReference type="Proteomes" id="UP000271087"/>
    </source>
</evidence>
<protein>
    <submittedName>
        <fullName evidence="2">Uncharacterized protein</fullName>
    </submittedName>
</protein>
<feature type="compositionally biased region" description="Basic and acidic residues" evidence="1">
    <location>
        <begin position="106"/>
        <end position="117"/>
    </location>
</feature>
<evidence type="ECO:0000313" key="2">
    <source>
        <dbReference type="EMBL" id="VDM99840.1"/>
    </source>
</evidence>
<evidence type="ECO:0000256" key="1">
    <source>
        <dbReference type="SAM" id="MobiDB-lite"/>
    </source>
</evidence>